<dbReference type="GO" id="GO:0008237">
    <property type="term" value="F:metallopeptidase activity"/>
    <property type="evidence" value="ECO:0007669"/>
    <property type="project" value="InterPro"/>
</dbReference>
<dbReference type="SUPFAM" id="SSF55486">
    <property type="entry name" value="Metalloproteases ('zincins'), catalytic domain"/>
    <property type="match status" value="1"/>
</dbReference>
<evidence type="ECO:0000259" key="6">
    <source>
        <dbReference type="SMART" id="SM00235"/>
    </source>
</evidence>
<dbReference type="InterPro" id="IPR001343">
    <property type="entry name" value="Hemolysn_Ca-bd"/>
</dbReference>
<dbReference type="CDD" id="cd04277">
    <property type="entry name" value="ZnMc_serralysin_like"/>
    <property type="match status" value="1"/>
</dbReference>
<evidence type="ECO:0000256" key="1">
    <source>
        <dbReference type="ARBA" id="ARBA00001913"/>
    </source>
</evidence>
<comment type="cofactor">
    <cofactor evidence="1">
        <name>Ca(2+)</name>
        <dbReference type="ChEBI" id="CHEBI:29108"/>
    </cofactor>
</comment>
<dbReference type="Pfam" id="PF08548">
    <property type="entry name" value="Peptidase_M10_C"/>
    <property type="match status" value="1"/>
</dbReference>
<reference evidence="7" key="1">
    <citation type="submission" date="2021-01" db="EMBL/GenBank/DDBJ databases">
        <title>Rhizobium sp. strain KVB221 16S ribosomal RNA gene Genome sequencing and assembly.</title>
        <authorList>
            <person name="Kang M."/>
        </authorList>
    </citation>
    <scope>NUCLEOTIDE SEQUENCE</scope>
    <source>
        <strain evidence="7">KVB221</strain>
    </source>
</reference>
<dbReference type="InterPro" id="IPR013858">
    <property type="entry name" value="Peptidase_M10B_C"/>
</dbReference>
<name>A0A937CNN2_9HYPH</name>
<comment type="caution">
    <text evidence="7">The sequence shown here is derived from an EMBL/GenBank/DDBJ whole genome shotgun (WGS) entry which is preliminary data.</text>
</comment>
<dbReference type="SMART" id="SM00235">
    <property type="entry name" value="ZnMc"/>
    <property type="match status" value="1"/>
</dbReference>
<dbReference type="GO" id="GO:0005615">
    <property type="term" value="C:extracellular space"/>
    <property type="evidence" value="ECO:0007669"/>
    <property type="project" value="InterPro"/>
</dbReference>
<evidence type="ECO:0000256" key="4">
    <source>
        <dbReference type="ARBA" id="ARBA00022525"/>
    </source>
</evidence>
<dbReference type="GO" id="GO:0005509">
    <property type="term" value="F:calcium ion binding"/>
    <property type="evidence" value="ECO:0007669"/>
    <property type="project" value="InterPro"/>
</dbReference>
<evidence type="ECO:0000313" key="8">
    <source>
        <dbReference type="Proteomes" id="UP000633219"/>
    </source>
</evidence>
<dbReference type="Gene3D" id="2.150.10.10">
    <property type="entry name" value="Serralysin-like metalloprotease, C-terminal"/>
    <property type="match status" value="1"/>
</dbReference>
<sequence length="423" mass="45226">MLPAIVTSRSAGATLGVSKPLDQLAFQLTDGYWTFEGTGPRKFDISAGGEITVDISSLTAKGQQLALWALDAWTAASGLQFLQVTGGSANITFDDEDVGAYASSSISGGIITSSQINISRQWLADYGAGIHTYSMQTYIHEIGHAIGLGHAGNYNGSAQYGVDNLFINDSWQATVMSYFSQLDNTDVRADLAYAVTPMMADIVAIRNLYGAMEIRPGDDTYSFRHNFDFMVARTIVDTDGHDTLDFSWNGRPQRIDMRAESYSDINGYIGNLGISCGTVIEEARGGRGVDTIIGNAADNVIHGGLGKDILRGAGGADSFVFDTTPDAVKNFDRIRDFEAGTDVIVLSTDVYSGLGGTGTGQVAARTFHIGASGLAQDRDDRIIYEPDTGRLFYDEDGSQGGAAVLFARLDADLNLRSGDFLIV</sequence>
<dbReference type="EMBL" id="JAEQNC010000001">
    <property type="protein sequence ID" value="MBL0370867.1"/>
    <property type="molecule type" value="Genomic_DNA"/>
</dbReference>
<dbReference type="InterPro" id="IPR006026">
    <property type="entry name" value="Peptidase_Metallo"/>
</dbReference>
<evidence type="ECO:0000256" key="5">
    <source>
        <dbReference type="ARBA" id="ARBA00022737"/>
    </source>
</evidence>
<comment type="similarity">
    <text evidence="3">Belongs to the peptidase M10B family.</text>
</comment>
<accession>A0A937CNN2</accession>
<gene>
    <name evidence="7" type="ORF">JJB09_02385</name>
</gene>
<dbReference type="AlphaFoldDB" id="A0A937CNN2"/>
<dbReference type="InterPro" id="IPR011049">
    <property type="entry name" value="Serralysin-like_metalloprot_C"/>
</dbReference>
<keyword evidence="8" id="KW-1185">Reference proteome</keyword>
<dbReference type="Proteomes" id="UP000633219">
    <property type="component" value="Unassembled WGS sequence"/>
</dbReference>
<dbReference type="Pfam" id="PF00353">
    <property type="entry name" value="HemolysinCabind"/>
    <property type="match status" value="1"/>
</dbReference>
<evidence type="ECO:0000256" key="2">
    <source>
        <dbReference type="ARBA" id="ARBA00004613"/>
    </source>
</evidence>
<keyword evidence="4" id="KW-0964">Secreted</keyword>
<keyword evidence="5" id="KW-0677">Repeat</keyword>
<dbReference type="GO" id="GO:0008270">
    <property type="term" value="F:zinc ion binding"/>
    <property type="evidence" value="ECO:0007669"/>
    <property type="project" value="InterPro"/>
</dbReference>
<dbReference type="RefSeq" id="WP_201652471.1">
    <property type="nucleotide sequence ID" value="NZ_JAEQNC010000001.1"/>
</dbReference>
<evidence type="ECO:0000256" key="3">
    <source>
        <dbReference type="ARBA" id="ARBA00009490"/>
    </source>
</evidence>
<organism evidence="7 8">
    <name type="scientific">Rhizobium setariae</name>
    <dbReference type="NCBI Taxonomy" id="2801340"/>
    <lineage>
        <taxon>Bacteria</taxon>
        <taxon>Pseudomonadati</taxon>
        <taxon>Pseudomonadota</taxon>
        <taxon>Alphaproteobacteria</taxon>
        <taxon>Hyphomicrobiales</taxon>
        <taxon>Rhizobiaceae</taxon>
        <taxon>Rhizobium/Agrobacterium group</taxon>
        <taxon>Rhizobium</taxon>
    </lineage>
</organism>
<evidence type="ECO:0000313" key="7">
    <source>
        <dbReference type="EMBL" id="MBL0370867.1"/>
    </source>
</evidence>
<proteinExistence type="inferred from homology"/>
<dbReference type="SUPFAM" id="SSF51120">
    <property type="entry name" value="beta-Roll"/>
    <property type="match status" value="1"/>
</dbReference>
<dbReference type="InterPro" id="IPR034033">
    <property type="entry name" value="Serralysin-like"/>
</dbReference>
<feature type="domain" description="Peptidase metallopeptidase" evidence="6">
    <location>
        <begin position="39"/>
        <end position="197"/>
    </location>
</feature>
<comment type="subcellular location">
    <subcellularLocation>
        <location evidence="2">Secreted</location>
    </subcellularLocation>
</comment>
<dbReference type="InterPro" id="IPR024079">
    <property type="entry name" value="MetalloPept_cat_dom_sf"/>
</dbReference>
<protein>
    <submittedName>
        <fullName evidence="7">M10 family metallopeptidase</fullName>
    </submittedName>
</protein>
<dbReference type="Gene3D" id="3.40.390.10">
    <property type="entry name" value="Collagenase (Catalytic Domain)"/>
    <property type="match status" value="1"/>
</dbReference>
<dbReference type="GO" id="GO:0006508">
    <property type="term" value="P:proteolysis"/>
    <property type="evidence" value="ECO:0007669"/>
    <property type="project" value="InterPro"/>
</dbReference>